<dbReference type="AlphaFoldDB" id="A0A067MHV3"/>
<proteinExistence type="predicted"/>
<dbReference type="InParanoid" id="A0A067MHV3"/>
<dbReference type="HOGENOM" id="CLU_013084_0_1_1"/>
<feature type="non-terminal residue" evidence="1">
    <location>
        <position position="1"/>
    </location>
</feature>
<reference evidence="2" key="1">
    <citation type="journal article" date="2014" name="Proc. Natl. Acad. Sci. U.S.A.">
        <title>Extensive sampling of basidiomycete genomes demonstrates inadequacy of the white-rot/brown-rot paradigm for wood decay fungi.</title>
        <authorList>
            <person name="Riley R."/>
            <person name="Salamov A.A."/>
            <person name="Brown D.W."/>
            <person name="Nagy L.G."/>
            <person name="Floudas D."/>
            <person name="Held B.W."/>
            <person name="Levasseur A."/>
            <person name="Lombard V."/>
            <person name="Morin E."/>
            <person name="Otillar R."/>
            <person name="Lindquist E.A."/>
            <person name="Sun H."/>
            <person name="LaButti K.M."/>
            <person name="Schmutz J."/>
            <person name="Jabbour D."/>
            <person name="Luo H."/>
            <person name="Baker S.E."/>
            <person name="Pisabarro A.G."/>
            <person name="Walton J.D."/>
            <person name="Blanchette R.A."/>
            <person name="Henrissat B."/>
            <person name="Martin F."/>
            <person name="Cullen D."/>
            <person name="Hibbett D.S."/>
            <person name="Grigoriev I.V."/>
        </authorList>
    </citation>
    <scope>NUCLEOTIDE SEQUENCE [LARGE SCALE GENOMIC DNA]</scope>
    <source>
        <strain evidence="2">FD-172 SS1</strain>
    </source>
</reference>
<dbReference type="OrthoDB" id="2676448at2759"/>
<dbReference type="Proteomes" id="UP000027195">
    <property type="component" value="Unassembled WGS sequence"/>
</dbReference>
<name>A0A067MHV3_BOTB1</name>
<dbReference type="EMBL" id="KL198058">
    <property type="protein sequence ID" value="KDQ11472.1"/>
    <property type="molecule type" value="Genomic_DNA"/>
</dbReference>
<sequence>SEKRVEDLETKLNVTVRWTKDDKAYQDAENDLNIHEHQKALDHLERLMVQRLFELEKSNMRATGYKLHQQVAKGLQERSKAITNALAHYNELGKKLRPPPAQLKWKEMVEISFLGDFTLLRNCRVDIREAKWANPTIRRAIVAWQETLRAKEEIIRVGVETRRLHTWIYDEEKRLEDKIVELKRKPELL</sequence>
<evidence type="ECO:0000313" key="2">
    <source>
        <dbReference type="Proteomes" id="UP000027195"/>
    </source>
</evidence>
<feature type="non-terminal residue" evidence="1">
    <location>
        <position position="189"/>
    </location>
</feature>
<organism evidence="1 2">
    <name type="scientific">Botryobasidium botryosum (strain FD-172 SS1)</name>
    <dbReference type="NCBI Taxonomy" id="930990"/>
    <lineage>
        <taxon>Eukaryota</taxon>
        <taxon>Fungi</taxon>
        <taxon>Dikarya</taxon>
        <taxon>Basidiomycota</taxon>
        <taxon>Agaricomycotina</taxon>
        <taxon>Agaricomycetes</taxon>
        <taxon>Cantharellales</taxon>
        <taxon>Botryobasidiaceae</taxon>
        <taxon>Botryobasidium</taxon>
    </lineage>
</organism>
<protein>
    <submittedName>
        <fullName evidence="1">Uncharacterized protein</fullName>
    </submittedName>
</protein>
<keyword evidence="2" id="KW-1185">Reference proteome</keyword>
<evidence type="ECO:0000313" key="1">
    <source>
        <dbReference type="EMBL" id="KDQ11472.1"/>
    </source>
</evidence>
<gene>
    <name evidence="1" type="ORF">BOTBODRAFT_98212</name>
</gene>
<dbReference type="STRING" id="930990.A0A067MHV3"/>
<accession>A0A067MHV3</accession>